<dbReference type="InterPro" id="IPR010982">
    <property type="entry name" value="Lambda_DNA-bd_dom_sf"/>
</dbReference>
<dbReference type="PROSITE" id="PS50943">
    <property type="entry name" value="HTH_CROC1"/>
    <property type="match status" value="1"/>
</dbReference>
<proteinExistence type="predicted"/>
<accession>A0A926N8F1</accession>
<dbReference type="SMART" id="SM00530">
    <property type="entry name" value="HTH_XRE"/>
    <property type="match status" value="1"/>
</dbReference>
<organism evidence="2 3">
    <name type="scientific">Polycladospora coralii</name>
    <dbReference type="NCBI Taxonomy" id="2771432"/>
    <lineage>
        <taxon>Bacteria</taxon>
        <taxon>Bacillati</taxon>
        <taxon>Bacillota</taxon>
        <taxon>Bacilli</taxon>
        <taxon>Bacillales</taxon>
        <taxon>Thermoactinomycetaceae</taxon>
        <taxon>Polycladospora</taxon>
    </lineage>
</organism>
<dbReference type="CDD" id="cd00093">
    <property type="entry name" value="HTH_XRE"/>
    <property type="match status" value="1"/>
</dbReference>
<evidence type="ECO:0000259" key="1">
    <source>
        <dbReference type="PROSITE" id="PS50943"/>
    </source>
</evidence>
<dbReference type="SUPFAM" id="SSF47413">
    <property type="entry name" value="lambda repressor-like DNA-binding domains"/>
    <property type="match status" value="1"/>
</dbReference>
<evidence type="ECO:0000313" key="3">
    <source>
        <dbReference type="Proteomes" id="UP000661691"/>
    </source>
</evidence>
<dbReference type="AlphaFoldDB" id="A0A926N8F1"/>
<evidence type="ECO:0000313" key="2">
    <source>
        <dbReference type="EMBL" id="MBD1373976.1"/>
    </source>
</evidence>
<protein>
    <submittedName>
        <fullName evidence="2">Helix-turn-helix transcriptional regulator</fullName>
    </submittedName>
</protein>
<dbReference type="Pfam" id="PF13443">
    <property type="entry name" value="HTH_26"/>
    <property type="match status" value="1"/>
</dbReference>
<dbReference type="RefSeq" id="WP_191142901.1">
    <property type="nucleotide sequence ID" value="NZ_JACXAH010000057.1"/>
</dbReference>
<dbReference type="Proteomes" id="UP000661691">
    <property type="component" value="Unassembled WGS sequence"/>
</dbReference>
<reference evidence="2" key="1">
    <citation type="submission" date="2020-09" db="EMBL/GenBank/DDBJ databases">
        <title>A novel bacterium of genus Hazenella, isolated from South China Sea.</title>
        <authorList>
            <person name="Huang H."/>
            <person name="Mo K."/>
            <person name="Hu Y."/>
        </authorList>
    </citation>
    <scope>NUCLEOTIDE SEQUENCE</scope>
    <source>
        <strain evidence="2">IB182357</strain>
    </source>
</reference>
<feature type="domain" description="HTH cro/C1-type" evidence="1">
    <location>
        <begin position="22"/>
        <end position="70"/>
    </location>
</feature>
<sequence>MYKKPYKGHTFLFTLGDLLETKGYSQREIAELIGYNHITIHKIANAKLENLPISAALKLYVELNCTLDDIMKLVQVKEPSSTE</sequence>
<dbReference type="GO" id="GO:0003677">
    <property type="term" value="F:DNA binding"/>
    <property type="evidence" value="ECO:0007669"/>
    <property type="project" value="InterPro"/>
</dbReference>
<dbReference type="EMBL" id="JACXAH010000057">
    <property type="protein sequence ID" value="MBD1373976.1"/>
    <property type="molecule type" value="Genomic_DNA"/>
</dbReference>
<dbReference type="InterPro" id="IPR001387">
    <property type="entry name" value="Cro/C1-type_HTH"/>
</dbReference>
<comment type="caution">
    <text evidence="2">The sequence shown here is derived from an EMBL/GenBank/DDBJ whole genome shotgun (WGS) entry which is preliminary data.</text>
</comment>
<gene>
    <name evidence="2" type="ORF">IC620_16660</name>
</gene>
<name>A0A926N8F1_9BACL</name>
<keyword evidence="3" id="KW-1185">Reference proteome</keyword>
<dbReference type="Gene3D" id="1.10.260.40">
    <property type="entry name" value="lambda repressor-like DNA-binding domains"/>
    <property type="match status" value="1"/>
</dbReference>